<reference evidence="1" key="2">
    <citation type="submission" date="2023-03" db="EMBL/GenBank/DDBJ databases">
        <authorList>
            <person name="Zhang Z."/>
        </authorList>
    </citation>
    <scope>NUCLEOTIDE SEQUENCE</scope>
    <source>
        <strain evidence="1">DSA</strain>
    </source>
</reference>
<keyword evidence="2" id="KW-1185">Reference proteome</keyword>
<protein>
    <submittedName>
        <fullName evidence="1">DUF523 domain-containing protein</fullName>
    </submittedName>
</protein>
<comment type="caution">
    <text evidence="1">The sequence shown here is derived from an EMBL/GenBank/DDBJ whole genome shotgun (WGS) entry which is preliminary data.</text>
</comment>
<proteinExistence type="predicted"/>
<evidence type="ECO:0000313" key="1">
    <source>
        <dbReference type="EMBL" id="MDO7788888.1"/>
    </source>
</evidence>
<dbReference type="RefSeq" id="WP_304545233.1">
    <property type="nucleotide sequence ID" value="NZ_JARPTC010000027.1"/>
</dbReference>
<dbReference type="EMBL" id="JARPTC010000027">
    <property type="protein sequence ID" value="MDO7788888.1"/>
    <property type="molecule type" value="Genomic_DNA"/>
</dbReference>
<dbReference type="Pfam" id="PF04463">
    <property type="entry name" value="2-thiour_desulf"/>
    <property type="match status" value="1"/>
</dbReference>
<dbReference type="PANTHER" id="PTHR30087">
    <property type="entry name" value="INNER MEMBRANE PROTEIN"/>
    <property type="match status" value="1"/>
</dbReference>
<organism evidence="1 2">
    <name type="scientific">Desulforamulus aquiferis</name>
    <dbReference type="NCBI Taxonomy" id="1397668"/>
    <lineage>
        <taxon>Bacteria</taxon>
        <taxon>Bacillati</taxon>
        <taxon>Bacillota</taxon>
        <taxon>Clostridia</taxon>
        <taxon>Eubacteriales</taxon>
        <taxon>Peptococcaceae</taxon>
        <taxon>Desulforamulus</taxon>
    </lineage>
</organism>
<dbReference type="InterPro" id="IPR007553">
    <property type="entry name" value="2-thiour_desulf"/>
</dbReference>
<gene>
    <name evidence="1" type="ORF">P6N53_16855</name>
</gene>
<evidence type="ECO:0000313" key="2">
    <source>
        <dbReference type="Proteomes" id="UP001172911"/>
    </source>
</evidence>
<dbReference type="PANTHER" id="PTHR30087:SF1">
    <property type="entry name" value="HYPOTHETICAL CYTOSOLIC PROTEIN"/>
    <property type="match status" value="1"/>
</dbReference>
<sequence length="160" mass="16998">MIAVSSCLLGIKAKYDGGKNSVDRLLKLCPGGKVVPICPEQLGGSPTPRPPAEIKGGTGLDVLRGTAKVYTDEGLDITDLFIEGAQEVLKVCRIFDVKAAILKERSPSCGCNIIYDGTFQSMRIPGQGVTAALLASQGIPVYSEEELTDELLQKLFGQTL</sequence>
<reference evidence="1" key="1">
    <citation type="journal article" date="2023" name="J. Hazard. Mater.">
        <title>Anaerobic biodegradation of pyrene and benzo[a]pyrene by a new sulfate-reducing Desulforamulus aquiferis strain DSA.</title>
        <authorList>
            <person name="Zhang Z."/>
            <person name="Sun J."/>
            <person name="Gong X."/>
            <person name="Wang C."/>
            <person name="Wang H."/>
        </authorList>
    </citation>
    <scope>NUCLEOTIDE SEQUENCE</scope>
    <source>
        <strain evidence="1">DSA</strain>
    </source>
</reference>
<dbReference type="Proteomes" id="UP001172911">
    <property type="component" value="Unassembled WGS sequence"/>
</dbReference>
<name>A0AAW7ZGS0_9FIRM</name>
<accession>A0AAW7ZGS0</accession>
<dbReference type="AlphaFoldDB" id="A0AAW7ZGS0"/>